<dbReference type="PRINTS" id="PR01270">
    <property type="entry name" value="HDASUPER"/>
</dbReference>
<dbReference type="CDD" id="cd09992">
    <property type="entry name" value="HDAC_classII"/>
    <property type="match status" value="1"/>
</dbReference>
<protein>
    <submittedName>
        <fullName evidence="3">Histone deacetylase-like amidohydrolase</fullName>
        <ecNumber evidence="3">3.5.1.-</ecNumber>
    </submittedName>
</protein>
<proteinExistence type="inferred from homology"/>
<dbReference type="PANTHER" id="PTHR10625:SF10">
    <property type="entry name" value="HISTONE DEACETYLASE HDAC1"/>
    <property type="match status" value="1"/>
</dbReference>
<dbReference type="InterPro" id="IPR023696">
    <property type="entry name" value="Ureohydrolase_dom_sf"/>
</dbReference>
<evidence type="ECO:0000313" key="4">
    <source>
        <dbReference type="Proteomes" id="UP000317648"/>
    </source>
</evidence>
<comment type="similarity">
    <text evidence="1">Belongs to the histone deacetylase family.</text>
</comment>
<reference evidence="3 4" key="1">
    <citation type="submission" date="2019-02" db="EMBL/GenBank/DDBJ databases">
        <title>Deep-cultivation of Planctomycetes and their phenomic and genomic characterization uncovers novel biology.</title>
        <authorList>
            <person name="Wiegand S."/>
            <person name="Jogler M."/>
            <person name="Boedeker C."/>
            <person name="Pinto D."/>
            <person name="Vollmers J."/>
            <person name="Rivas-Marin E."/>
            <person name="Kohn T."/>
            <person name="Peeters S.H."/>
            <person name="Heuer A."/>
            <person name="Rast P."/>
            <person name="Oberbeckmann S."/>
            <person name="Bunk B."/>
            <person name="Jeske O."/>
            <person name="Meyerdierks A."/>
            <person name="Storesund J.E."/>
            <person name="Kallscheuer N."/>
            <person name="Luecker S."/>
            <person name="Lage O.M."/>
            <person name="Pohl T."/>
            <person name="Merkel B.J."/>
            <person name="Hornburger P."/>
            <person name="Mueller R.-W."/>
            <person name="Bruemmer F."/>
            <person name="Labrenz M."/>
            <person name="Spormann A.M."/>
            <person name="Op den Camp H."/>
            <person name="Overmann J."/>
            <person name="Amann R."/>
            <person name="Jetten M.S.M."/>
            <person name="Mascher T."/>
            <person name="Medema M.H."/>
            <person name="Devos D.P."/>
            <person name="Kaster A.-K."/>
            <person name="Ovreas L."/>
            <person name="Rohde M."/>
            <person name="Galperin M.Y."/>
            <person name="Jogler C."/>
        </authorList>
    </citation>
    <scope>NUCLEOTIDE SEQUENCE [LARGE SCALE GENOMIC DNA]</scope>
    <source>
        <strain evidence="3 4">Pla85_3_4</strain>
    </source>
</reference>
<feature type="domain" description="Histone deacetylase" evidence="2">
    <location>
        <begin position="18"/>
        <end position="306"/>
    </location>
</feature>
<dbReference type="OrthoDB" id="9808367at2"/>
<dbReference type="Pfam" id="PF00850">
    <property type="entry name" value="Hist_deacetyl"/>
    <property type="match status" value="1"/>
</dbReference>
<dbReference type="KEGG" id="lcre:Pla8534_13640"/>
<evidence type="ECO:0000259" key="2">
    <source>
        <dbReference type="Pfam" id="PF00850"/>
    </source>
</evidence>
<dbReference type="GO" id="GO:0040029">
    <property type="term" value="P:epigenetic regulation of gene expression"/>
    <property type="evidence" value="ECO:0007669"/>
    <property type="project" value="TreeGrafter"/>
</dbReference>
<keyword evidence="3" id="KW-0378">Hydrolase</keyword>
<evidence type="ECO:0000313" key="3">
    <source>
        <dbReference type="EMBL" id="QDU93584.1"/>
    </source>
</evidence>
<evidence type="ECO:0000256" key="1">
    <source>
        <dbReference type="ARBA" id="ARBA00005947"/>
    </source>
</evidence>
<dbReference type="PANTHER" id="PTHR10625">
    <property type="entry name" value="HISTONE DEACETYLASE HDAC1-RELATED"/>
    <property type="match status" value="1"/>
</dbReference>
<dbReference type="EC" id="3.5.1.-" evidence="3"/>
<dbReference type="GO" id="GO:0016787">
    <property type="term" value="F:hydrolase activity"/>
    <property type="evidence" value="ECO:0007669"/>
    <property type="project" value="UniProtKB-KW"/>
</dbReference>
<dbReference type="RefSeq" id="WP_145050528.1">
    <property type="nucleotide sequence ID" value="NZ_CP036433.1"/>
</dbReference>
<sequence length="310" mass="33569">MTLLYRDEKFRLHDTGNHPENRRRLEAIDALLDKSGLPERCRSIACTPCDPATAALNHERDYIDQVAEYAAAGGGRIEADTIVSPRSYDIALLAAGSACDAVKRVVAGEEKTALCLVRPPGHHAVEQAAMGFCLFNNVAIAAQFARKRLDLDRVLIIDWDVHHGNGTQDAFYRDGQVGFFSSHRFPFYPGTGDKDETGAGPGLGGTRNLPFAMGVSRKDFLARFESELVDFAGKIRPQLVLLSAGFDAHRQDPVGSLGLETEDFGELTRIVRGVASEHAGGKLVSLLEGGYNPDRLADCVALHLQGLLAG</sequence>
<dbReference type="Proteomes" id="UP000317648">
    <property type="component" value="Chromosome"/>
</dbReference>
<dbReference type="SUPFAM" id="SSF52768">
    <property type="entry name" value="Arginase/deacetylase"/>
    <property type="match status" value="1"/>
</dbReference>
<dbReference type="InterPro" id="IPR037138">
    <property type="entry name" value="His_deacetylse_dom_sf"/>
</dbReference>
<keyword evidence="4" id="KW-1185">Reference proteome</keyword>
<gene>
    <name evidence="3" type="primary">hdaH_1</name>
    <name evidence="3" type="ORF">Pla8534_13640</name>
</gene>
<dbReference type="AlphaFoldDB" id="A0A518DP21"/>
<dbReference type="InterPro" id="IPR023801">
    <property type="entry name" value="His_deacetylse_dom"/>
</dbReference>
<accession>A0A518DP21</accession>
<name>A0A518DP21_9BACT</name>
<dbReference type="Gene3D" id="3.40.800.20">
    <property type="entry name" value="Histone deacetylase domain"/>
    <property type="match status" value="1"/>
</dbReference>
<organism evidence="3 4">
    <name type="scientific">Lignipirellula cremea</name>
    <dbReference type="NCBI Taxonomy" id="2528010"/>
    <lineage>
        <taxon>Bacteria</taxon>
        <taxon>Pseudomonadati</taxon>
        <taxon>Planctomycetota</taxon>
        <taxon>Planctomycetia</taxon>
        <taxon>Pirellulales</taxon>
        <taxon>Pirellulaceae</taxon>
        <taxon>Lignipirellula</taxon>
    </lineage>
</organism>
<dbReference type="EMBL" id="CP036433">
    <property type="protein sequence ID" value="QDU93584.1"/>
    <property type="molecule type" value="Genomic_DNA"/>
</dbReference>
<dbReference type="GO" id="GO:0004407">
    <property type="term" value="F:histone deacetylase activity"/>
    <property type="evidence" value="ECO:0007669"/>
    <property type="project" value="TreeGrafter"/>
</dbReference>
<dbReference type="InterPro" id="IPR000286">
    <property type="entry name" value="HDACs"/>
</dbReference>